<evidence type="ECO:0000256" key="7">
    <source>
        <dbReference type="ARBA" id="ARBA00023040"/>
    </source>
</evidence>
<dbReference type="GO" id="GO:0004984">
    <property type="term" value="F:olfactory receptor activity"/>
    <property type="evidence" value="ECO:0007669"/>
    <property type="project" value="InterPro"/>
</dbReference>
<keyword evidence="11" id="KW-0325">Glycoprotein</keyword>
<evidence type="ECO:0000256" key="3">
    <source>
        <dbReference type="ARBA" id="ARBA00022606"/>
    </source>
</evidence>
<dbReference type="EMBL" id="SOYY01000025">
    <property type="protein sequence ID" value="KAA0702137.1"/>
    <property type="molecule type" value="Genomic_DNA"/>
</dbReference>
<evidence type="ECO:0000256" key="10">
    <source>
        <dbReference type="ARBA" id="ARBA00023170"/>
    </source>
</evidence>
<proteinExistence type="predicted"/>
<evidence type="ECO:0000256" key="5">
    <source>
        <dbReference type="ARBA" id="ARBA00022725"/>
    </source>
</evidence>
<evidence type="ECO:0000256" key="2">
    <source>
        <dbReference type="ARBA" id="ARBA00022475"/>
    </source>
</evidence>
<evidence type="ECO:0000256" key="13">
    <source>
        <dbReference type="SAM" id="MobiDB-lite"/>
    </source>
</evidence>
<reference evidence="16 17" key="1">
    <citation type="journal article" date="2019" name="Mol. Ecol. Resour.">
        <title>Chromosome-level genome assembly of Triplophysa tibetana, a fish adapted to the harsh high-altitude environment of the Tibetan Plateau.</title>
        <authorList>
            <person name="Yang X."/>
            <person name="Liu H."/>
            <person name="Ma Z."/>
            <person name="Zou Y."/>
            <person name="Zou M."/>
            <person name="Mao Y."/>
            <person name="Li X."/>
            <person name="Wang H."/>
            <person name="Chen T."/>
            <person name="Wang W."/>
            <person name="Yang R."/>
        </authorList>
    </citation>
    <scope>NUCLEOTIDE SEQUENCE [LARGE SCALE GENOMIC DNA]</scope>
    <source>
        <strain evidence="16">TTIB1903HZAU</strain>
        <tissue evidence="16">Muscle</tissue>
    </source>
</reference>
<feature type="region of interest" description="Disordered" evidence="13">
    <location>
        <begin position="325"/>
        <end position="378"/>
    </location>
</feature>
<dbReference type="PROSITE" id="PS50262">
    <property type="entry name" value="G_PROTEIN_RECEP_F1_2"/>
    <property type="match status" value="1"/>
</dbReference>
<dbReference type="Proteomes" id="UP000324632">
    <property type="component" value="Chromosome 25"/>
</dbReference>
<evidence type="ECO:0000259" key="15">
    <source>
        <dbReference type="PROSITE" id="PS50262"/>
    </source>
</evidence>
<name>A0A5A9N0R7_9TELE</name>
<feature type="transmembrane region" description="Helical" evidence="14">
    <location>
        <begin position="146"/>
        <end position="169"/>
    </location>
</feature>
<dbReference type="InterPro" id="IPR000276">
    <property type="entry name" value="GPCR_Rhodpsn"/>
</dbReference>
<keyword evidence="9" id="KW-1015">Disulfide bond</keyword>
<keyword evidence="8 14" id="KW-0472">Membrane</keyword>
<evidence type="ECO:0000313" key="16">
    <source>
        <dbReference type="EMBL" id="KAA0702137.1"/>
    </source>
</evidence>
<feature type="compositionally biased region" description="Polar residues" evidence="13">
    <location>
        <begin position="363"/>
        <end position="378"/>
    </location>
</feature>
<evidence type="ECO:0000256" key="4">
    <source>
        <dbReference type="ARBA" id="ARBA00022692"/>
    </source>
</evidence>
<comment type="subcellular location">
    <subcellularLocation>
        <location evidence="1">Cell membrane</location>
        <topology evidence="1">Multi-pass membrane protein</topology>
    </subcellularLocation>
</comment>
<gene>
    <name evidence="16" type="ORF">E1301_Tti007963</name>
</gene>
<keyword evidence="7" id="KW-0297">G-protein coupled receptor</keyword>
<dbReference type="InterPro" id="IPR000725">
    <property type="entry name" value="Olfact_rcpt"/>
</dbReference>
<dbReference type="FunFam" id="1.20.1070.10:FF:000024">
    <property type="entry name" value="Olfactory receptor"/>
    <property type="match status" value="1"/>
</dbReference>
<accession>A0A5A9N0R7</accession>
<dbReference type="PANTHER" id="PTHR26450:SF87">
    <property type="entry name" value="OLFACTORY RECEPTOR 51F2"/>
    <property type="match status" value="1"/>
</dbReference>
<keyword evidence="3" id="KW-0716">Sensory transduction</keyword>
<keyword evidence="12" id="KW-0807">Transducer</keyword>
<keyword evidence="4 14" id="KW-0812">Transmembrane</keyword>
<keyword evidence="6 14" id="KW-1133">Transmembrane helix</keyword>
<feature type="compositionally biased region" description="Polar residues" evidence="13">
    <location>
        <begin position="328"/>
        <end position="342"/>
    </location>
</feature>
<evidence type="ECO:0000256" key="12">
    <source>
        <dbReference type="ARBA" id="ARBA00023224"/>
    </source>
</evidence>
<evidence type="ECO:0000256" key="9">
    <source>
        <dbReference type="ARBA" id="ARBA00023157"/>
    </source>
</evidence>
<evidence type="ECO:0000256" key="14">
    <source>
        <dbReference type="SAM" id="Phobius"/>
    </source>
</evidence>
<protein>
    <submittedName>
        <fullName evidence="16">Olfactory receptor 10A2 HP4</fullName>
    </submittedName>
</protein>
<organism evidence="16 17">
    <name type="scientific">Triplophysa tibetana</name>
    <dbReference type="NCBI Taxonomy" id="1572043"/>
    <lineage>
        <taxon>Eukaryota</taxon>
        <taxon>Metazoa</taxon>
        <taxon>Chordata</taxon>
        <taxon>Craniata</taxon>
        <taxon>Vertebrata</taxon>
        <taxon>Euteleostomi</taxon>
        <taxon>Actinopterygii</taxon>
        <taxon>Neopterygii</taxon>
        <taxon>Teleostei</taxon>
        <taxon>Ostariophysi</taxon>
        <taxon>Cypriniformes</taxon>
        <taxon>Nemacheilidae</taxon>
        <taxon>Triplophysa</taxon>
    </lineage>
</organism>
<feature type="transmembrane region" description="Helical" evidence="14">
    <location>
        <begin position="107"/>
        <end position="125"/>
    </location>
</feature>
<dbReference type="PRINTS" id="PR00245">
    <property type="entry name" value="OLFACTORYR"/>
</dbReference>
<keyword evidence="2" id="KW-1003">Cell membrane</keyword>
<dbReference type="GO" id="GO:0005886">
    <property type="term" value="C:plasma membrane"/>
    <property type="evidence" value="ECO:0007669"/>
    <property type="project" value="UniProtKB-SubCell"/>
</dbReference>
<dbReference type="InterPro" id="IPR050402">
    <property type="entry name" value="OR51/52/56-like"/>
</dbReference>
<dbReference type="PRINTS" id="PR00237">
    <property type="entry name" value="GPCRRHODOPSN"/>
</dbReference>
<keyword evidence="5" id="KW-0552">Olfaction</keyword>
<dbReference type="PANTHER" id="PTHR26450">
    <property type="entry name" value="OLFACTORY RECEPTOR 56B1-RELATED"/>
    <property type="match status" value="1"/>
</dbReference>
<dbReference type="AlphaFoldDB" id="A0A5A9N0R7"/>
<feature type="transmembrane region" description="Helical" evidence="14">
    <location>
        <begin position="65"/>
        <end position="87"/>
    </location>
</feature>
<feature type="transmembrane region" description="Helical" evidence="14">
    <location>
        <begin position="212"/>
        <end position="234"/>
    </location>
</feature>
<evidence type="ECO:0000256" key="1">
    <source>
        <dbReference type="ARBA" id="ARBA00004651"/>
    </source>
</evidence>
<dbReference type="Pfam" id="PF13853">
    <property type="entry name" value="7tm_4"/>
    <property type="match status" value="1"/>
</dbReference>
<dbReference type="InterPro" id="IPR017452">
    <property type="entry name" value="GPCR_Rhodpsn_7TM"/>
</dbReference>
<evidence type="ECO:0000256" key="6">
    <source>
        <dbReference type="ARBA" id="ARBA00022989"/>
    </source>
</evidence>
<evidence type="ECO:0000256" key="11">
    <source>
        <dbReference type="ARBA" id="ARBA00023180"/>
    </source>
</evidence>
<dbReference type="GO" id="GO:0004930">
    <property type="term" value="F:G protein-coupled receptor activity"/>
    <property type="evidence" value="ECO:0007669"/>
    <property type="project" value="UniProtKB-KW"/>
</dbReference>
<dbReference type="Gene3D" id="1.20.1070.10">
    <property type="entry name" value="Rhodopsin 7-helix transmembrane proteins"/>
    <property type="match status" value="1"/>
</dbReference>
<feature type="transmembrane region" description="Helical" evidence="14">
    <location>
        <begin position="31"/>
        <end position="53"/>
    </location>
</feature>
<comment type="caution">
    <text evidence="16">The sequence shown here is derived from an EMBL/GenBank/DDBJ whole genome shotgun (WGS) entry which is preliminary data.</text>
</comment>
<sequence>MNFSADHSNTTNAIDDGFYLVAFRSLANKNYFILALSTIYIITLLGNIVLLAVVLMNSSLHNPKYLAVCNLAIVDISMNSVIIPQMVPVFVFNQNRVSFGTCFSQMFFMHFFGDMESFSLALLAYDRLVAICWPLRYPTINTNLRMMLIIAGIWSLVFLLDIFPVTLAARLPYCGSREVRSCCCEHGPVYRLACTDISYNRKLATTKTLVTLLGPLLFIILTYVIVVVAVLRIASIAQRLKAFHTCLNHLLLVLIYYIPVILAYVLGNLRLVQNVDVFTAVLTVSVTLPPMLNPVIYSLKTDELRDKDSRMNRKSDITNFFLKKQKSGADQGQTDPSPSVSCCSEPYVGGGQGSQEEKDNDTQEPSVSPAGQSSEQRQ</sequence>
<evidence type="ECO:0000313" key="17">
    <source>
        <dbReference type="Proteomes" id="UP000324632"/>
    </source>
</evidence>
<feature type="transmembrane region" description="Helical" evidence="14">
    <location>
        <begin position="278"/>
        <end position="299"/>
    </location>
</feature>
<keyword evidence="17" id="KW-1185">Reference proteome</keyword>
<dbReference type="SUPFAM" id="SSF81321">
    <property type="entry name" value="Family A G protein-coupled receptor-like"/>
    <property type="match status" value="1"/>
</dbReference>
<keyword evidence="10 16" id="KW-0675">Receptor</keyword>
<evidence type="ECO:0000256" key="8">
    <source>
        <dbReference type="ARBA" id="ARBA00023136"/>
    </source>
</evidence>
<feature type="transmembrane region" description="Helical" evidence="14">
    <location>
        <begin position="246"/>
        <end position="266"/>
    </location>
</feature>
<feature type="domain" description="G-protein coupled receptors family 1 profile" evidence="15">
    <location>
        <begin position="46"/>
        <end position="297"/>
    </location>
</feature>